<feature type="domain" description="RelA/SpoT" evidence="2">
    <location>
        <begin position="51"/>
        <end position="180"/>
    </location>
</feature>
<dbReference type="AlphaFoldDB" id="A0A4V4RWM8"/>
<name>A0A4V4RWM8_STRSU</name>
<comment type="caution">
    <text evidence="3">The sequence shown here is derived from an EMBL/GenBank/DDBJ whole genome shotgun (WGS) entry which is preliminary data.</text>
</comment>
<sequence>MRKMQQEIIQNWLRTFDSLEPEAKECLIEFDQLINNFVSQNSEIPLVGLQKRVKSKQSFSDKLVRKSYITQWEYNYQFEDKNKSFLAEHLQDFIGIRLNTYFQVEEEELFNKLINFLEKNEKIIIPDEEKKAKRQQNQHEIFKFSGTYEFSNRKFGFEIQIKSSVHNLWGEVDHFTIYKPHNFDFNITTKKELTESVFQILANSDTQLYNLKKNNTYEIQKLLNQLFFEFTKNDIFQTEIFTHNYYDWFYNIFHQVNINDVLVSFLKEEEYIKKDFNIDILHNNNIEVNEEIYSYLSKVIEKVINEGEADNIAKILSFIFKNINKDDIYQYIADYIYFELSNYFISNSSEQDELDTVFPSDEDEDDFEDSEADFKELINNLKMPEMTPNNAHSDYKKIIYNKLKEMNLKIGRIQYDA</sequence>
<gene>
    <name evidence="3" type="ORF">FAJ39_05055</name>
</gene>
<dbReference type="Gene3D" id="3.30.460.10">
    <property type="entry name" value="Beta Polymerase, domain 2"/>
    <property type="match status" value="1"/>
</dbReference>
<organism evidence="3 4">
    <name type="scientific">Streptococcus suis</name>
    <dbReference type="NCBI Taxonomy" id="1307"/>
    <lineage>
        <taxon>Bacteria</taxon>
        <taxon>Bacillati</taxon>
        <taxon>Bacillota</taxon>
        <taxon>Bacilli</taxon>
        <taxon>Lactobacillales</taxon>
        <taxon>Streptococcaceae</taxon>
        <taxon>Streptococcus</taxon>
    </lineage>
</organism>
<evidence type="ECO:0000259" key="2">
    <source>
        <dbReference type="Pfam" id="PF04607"/>
    </source>
</evidence>
<dbReference type="InterPro" id="IPR007685">
    <property type="entry name" value="RelA_SpoT"/>
</dbReference>
<dbReference type="UniPathway" id="UPA00908">
    <property type="reaction ID" value="UER00884"/>
</dbReference>
<dbReference type="SUPFAM" id="SSF81301">
    <property type="entry name" value="Nucleotidyltransferase"/>
    <property type="match status" value="1"/>
</dbReference>
<protein>
    <recommendedName>
        <fullName evidence="2">RelA/SpoT domain-containing protein</fullName>
    </recommendedName>
</protein>
<dbReference type="GO" id="GO:0015970">
    <property type="term" value="P:guanosine tetraphosphate biosynthetic process"/>
    <property type="evidence" value="ECO:0007669"/>
    <property type="project" value="UniProtKB-UniPathway"/>
</dbReference>
<reference evidence="3 4" key="1">
    <citation type="submission" date="2019-04" db="EMBL/GenBank/DDBJ databases">
        <title>Genome analysis of Streptococcus suis strain WUSS424.</title>
        <authorList>
            <person name="Chen H."/>
            <person name="Gao X."/>
            <person name="Wu Z."/>
        </authorList>
    </citation>
    <scope>NUCLEOTIDE SEQUENCE [LARGE SCALE GENOMIC DNA]</scope>
    <source>
        <strain evidence="3 4">WUSS424</strain>
    </source>
</reference>
<proteinExistence type="predicted"/>
<evidence type="ECO:0000313" key="4">
    <source>
        <dbReference type="Proteomes" id="UP000305165"/>
    </source>
</evidence>
<comment type="pathway">
    <text evidence="1">Purine metabolism; ppGpp biosynthesis; ppGpp from GTP: step 1/2.</text>
</comment>
<dbReference type="InterPro" id="IPR043519">
    <property type="entry name" value="NT_sf"/>
</dbReference>
<dbReference type="Pfam" id="PF04607">
    <property type="entry name" value="RelA_SpoT"/>
    <property type="match status" value="1"/>
</dbReference>
<dbReference type="EMBL" id="SSXO01000002">
    <property type="protein sequence ID" value="TII00435.1"/>
    <property type="molecule type" value="Genomic_DNA"/>
</dbReference>
<accession>A0A4V4RWM8</accession>
<dbReference type="OrthoDB" id="1694513at2"/>
<evidence type="ECO:0000313" key="3">
    <source>
        <dbReference type="EMBL" id="TII00435.1"/>
    </source>
</evidence>
<evidence type="ECO:0000256" key="1">
    <source>
        <dbReference type="ARBA" id="ARBA00004976"/>
    </source>
</evidence>
<dbReference type="Proteomes" id="UP000305165">
    <property type="component" value="Unassembled WGS sequence"/>
</dbReference>